<sequence length="138" mass="15412">MILPPGLQTHWGYPDRVIPYVNDPGTCEYLDAVYQMHDLSMLYTSILRAVISGVLALWIAVRILRPREKSTRLLKGTLRDAEASGSKHGQSNALRVWRATIATINHYLLPESFTHVFGHISGVQLVALAGLLAYLLIF</sequence>
<evidence type="ECO:0000256" key="1">
    <source>
        <dbReference type="SAM" id="Phobius"/>
    </source>
</evidence>
<dbReference type="EMBL" id="JAACFV010000179">
    <property type="protein sequence ID" value="KAF7503423.1"/>
    <property type="molecule type" value="Genomic_DNA"/>
</dbReference>
<dbReference type="Proteomes" id="UP000606974">
    <property type="component" value="Unassembled WGS sequence"/>
</dbReference>
<name>A0A8H7A7B1_9EURO</name>
<feature type="transmembrane region" description="Helical" evidence="1">
    <location>
        <begin position="46"/>
        <end position="64"/>
    </location>
</feature>
<keyword evidence="1" id="KW-0472">Membrane</keyword>
<protein>
    <submittedName>
        <fullName evidence="2">Uncharacterized protein</fullName>
    </submittedName>
</protein>
<organism evidence="2 3">
    <name type="scientific">Endocarpon pusillum</name>
    <dbReference type="NCBI Taxonomy" id="364733"/>
    <lineage>
        <taxon>Eukaryota</taxon>
        <taxon>Fungi</taxon>
        <taxon>Dikarya</taxon>
        <taxon>Ascomycota</taxon>
        <taxon>Pezizomycotina</taxon>
        <taxon>Eurotiomycetes</taxon>
        <taxon>Chaetothyriomycetidae</taxon>
        <taxon>Verrucariales</taxon>
        <taxon>Verrucariaceae</taxon>
        <taxon>Endocarpon</taxon>
    </lineage>
</organism>
<dbReference type="AlphaFoldDB" id="A0A8H7A7B1"/>
<reference evidence="2" key="1">
    <citation type="submission" date="2020-02" db="EMBL/GenBank/DDBJ databases">
        <authorList>
            <person name="Palmer J.M."/>
        </authorList>
    </citation>
    <scope>NUCLEOTIDE SEQUENCE</scope>
    <source>
        <strain evidence="2">EPUS1.4</strain>
        <tissue evidence="2">Thallus</tissue>
    </source>
</reference>
<proteinExistence type="predicted"/>
<evidence type="ECO:0000313" key="2">
    <source>
        <dbReference type="EMBL" id="KAF7503423.1"/>
    </source>
</evidence>
<dbReference type="OrthoDB" id="167398at2759"/>
<keyword evidence="3" id="KW-1185">Reference proteome</keyword>
<comment type="caution">
    <text evidence="2">The sequence shown here is derived from an EMBL/GenBank/DDBJ whole genome shotgun (WGS) entry which is preliminary data.</text>
</comment>
<gene>
    <name evidence="2" type="ORF">GJ744_003753</name>
</gene>
<keyword evidence="1" id="KW-1133">Transmembrane helix</keyword>
<feature type="transmembrane region" description="Helical" evidence="1">
    <location>
        <begin position="116"/>
        <end position="137"/>
    </location>
</feature>
<accession>A0A8H7A7B1</accession>
<evidence type="ECO:0000313" key="3">
    <source>
        <dbReference type="Proteomes" id="UP000606974"/>
    </source>
</evidence>
<keyword evidence="1" id="KW-0812">Transmembrane</keyword>